<dbReference type="GO" id="GO:0005694">
    <property type="term" value="C:chromosome"/>
    <property type="evidence" value="ECO:0007669"/>
    <property type="project" value="InterPro"/>
</dbReference>
<comment type="subcellular location">
    <subcellularLocation>
        <location evidence="9">Cytoplasm</location>
    </subcellularLocation>
</comment>
<comment type="subunit">
    <text evidence="8">Heterotetramer composed of ParC and ParE.</text>
</comment>
<dbReference type="Pfam" id="PF00521">
    <property type="entry name" value="DNA_topoisoIV"/>
    <property type="match status" value="1"/>
</dbReference>
<gene>
    <name evidence="9 13" type="primary">gyrA</name>
</gene>
<dbReference type="GO" id="GO:0034335">
    <property type="term" value="F:DNA negative supercoiling activity"/>
    <property type="evidence" value="ECO:0007669"/>
    <property type="project" value="UniProtKB-ARBA"/>
</dbReference>
<proteinExistence type="inferred from homology"/>
<evidence type="ECO:0000256" key="2">
    <source>
        <dbReference type="ARBA" id="ARBA00008263"/>
    </source>
</evidence>
<dbReference type="PANTHER" id="PTHR43493">
    <property type="entry name" value="DNA GYRASE/TOPOISOMERASE SUBUNIT A"/>
    <property type="match status" value="1"/>
</dbReference>
<dbReference type="GO" id="GO:0006261">
    <property type="term" value="P:DNA-templated DNA replication"/>
    <property type="evidence" value="ECO:0007669"/>
    <property type="project" value="UniProtKB-UniRule"/>
</dbReference>
<evidence type="ECO:0000313" key="13">
    <source>
        <dbReference type="EMBL" id="BCI57655.1"/>
    </source>
</evidence>
<dbReference type="PANTHER" id="PTHR43493:SF5">
    <property type="entry name" value="DNA GYRASE SUBUNIT A, CHLOROPLASTIC_MITOCHONDRIAL"/>
    <property type="match status" value="1"/>
</dbReference>
<dbReference type="FunFam" id="3.90.199.10:FF:000001">
    <property type="entry name" value="DNA gyrase subunit A"/>
    <property type="match status" value="1"/>
</dbReference>
<dbReference type="EMBL" id="LC567347">
    <property type="protein sequence ID" value="BCI57655.1"/>
    <property type="molecule type" value="Genomic_DNA"/>
</dbReference>
<feature type="domain" description="Topo IIA-type catalytic" evidence="12">
    <location>
        <begin position="38"/>
        <end position="501"/>
    </location>
</feature>
<dbReference type="InterPro" id="IPR050220">
    <property type="entry name" value="Type_II_DNA_Topoisomerases"/>
</dbReference>
<accession>A0A6S6PC10</accession>
<evidence type="ECO:0000256" key="5">
    <source>
        <dbReference type="ARBA" id="ARBA00023029"/>
    </source>
</evidence>
<keyword evidence="9" id="KW-0963">Cytoplasm</keyword>
<dbReference type="GO" id="GO:0006265">
    <property type="term" value="P:DNA topological change"/>
    <property type="evidence" value="ECO:0007669"/>
    <property type="project" value="UniProtKB-UniRule"/>
</dbReference>
<feature type="short sequence motif" description="GyrA-box" evidence="9">
    <location>
        <begin position="528"/>
        <end position="534"/>
    </location>
</feature>
<dbReference type="FunFam" id="2.120.10.90:FF:000005">
    <property type="entry name" value="DNA topoisomerase 4 subunit A"/>
    <property type="match status" value="1"/>
</dbReference>
<keyword evidence="7 9" id="KW-0413">Isomerase</keyword>
<dbReference type="SUPFAM" id="SSF56719">
    <property type="entry name" value="Type II DNA topoisomerase"/>
    <property type="match status" value="1"/>
</dbReference>
<dbReference type="InterPro" id="IPR013758">
    <property type="entry name" value="Topo_IIA_A/C_ab"/>
</dbReference>
<dbReference type="CDD" id="cd00187">
    <property type="entry name" value="TOP4c"/>
    <property type="match status" value="1"/>
</dbReference>
<evidence type="ECO:0000256" key="1">
    <source>
        <dbReference type="ARBA" id="ARBA00000185"/>
    </source>
</evidence>
<dbReference type="GO" id="GO:0003677">
    <property type="term" value="F:DNA binding"/>
    <property type="evidence" value="ECO:0007669"/>
    <property type="project" value="UniProtKB-UniRule"/>
</dbReference>
<dbReference type="FunFam" id="3.30.1360.40:FF:000002">
    <property type="entry name" value="DNA gyrase subunit A"/>
    <property type="match status" value="1"/>
</dbReference>
<evidence type="ECO:0000259" key="12">
    <source>
        <dbReference type="PROSITE" id="PS52040"/>
    </source>
</evidence>
<dbReference type="HAMAP" id="MF_01897">
    <property type="entry name" value="GyrA"/>
    <property type="match status" value="1"/>
</dbReference>
<evidence type="ECO:0000256" key="4">
    <source>
        <dbReference type="ARBA" id="ARBA00022840"/>
    </source>
</evidence>
<dbReference type="Gene3D" id="2.120.10.90">
    <property type="entry name" value="DNA gyrase/topoisomerase IV, subunit A, C-terminal"/>
    <property type="match status" value="1"/>
</dbReference>
<evidence type="ECO:0000256" key="7">
    <source>
        <dbReference type="ARBA" id="ARBA00023235"/>
    </source>
</evidence>
<dbReference type="GO" id="GO:0009330">
    <property type="term" value="C:DNA topoisomerase type II (double strand cut, ATP-hydrolyzing) complex"/>
    <property type="evidence" value="ECO:0007669"/>
    <property type="project" value="TreeGrafter"/>
</dbReference>
<dbReference type="Gene3D" id="3.90.199.10">
    <property type="entry name" value="Topoisomerase II, domain 5"/>
    <property type="match status" value="1"/>
</dbReference>
<comment type="similarity">
    <text evidence="2 9">Belongs to the type II topoisomerase GyrA/ParC subunit family.</text>
</comment>
<dbReference type="InterPro" id="IPR013757">
    <property type="entry name" value="Topo_IIA_A_a_sf"/>
</dbReference>
<dbReference type="EC" id="5.6.2.2" evidence="9"/>
<dbReference type="GO" id="GO:0005524">
    <property type="term" value="F:ATP binding"/>
    <property type="evidence" value="ECO:0007669"/>
    <property type="project" value="UniProtKB-UniRule"/>
</dbReference>
<evidence type="ECO:0000256" key="11">
    <source>
        <dbReference type="SAM" id="MobiDB-lite"/>
    </source>
</evidence>
<dbReference type="InterPro" id="IPR005743">
    <property type="entry name" value="GyrA"/>
</dbReference>
<keyword evidence="5 9" id="KW-0799">Topoisomerase</keyword>
<dbReference type="AlphaFoldDB" id="A0A6S6PC10"/>
<dbReference type="PROSITE" id="PS52040">
    <property type="entry name" value="TOPO_IIA"/>
    <property type="match status" value="1"/>
</dbReference>
<protein>
    <recommendedName>
        <fullName evidence="9">DNA gyrase subunit A</fullName>
        <ecNumber evidence="9">5.6.2.2</ecNumber>
    </recommendedName>
</protein>
<dbReference type="NCBIfam" id="TIGR01063">
    <property type="entry name" value="gyrA"/>
    <property type="match status" value="1"/>
</dbReference>
<reference evidence="13" key="1">
    <citation type="journal article" date="2020" name="Microorganisms">
        <title>High Antibiotic resistance of Helicobacter pylori and its Associated Novel Gene Mutations among the Mongolian Population.</title>
        <authorList>
            <person name="Dashdorj A."/>
            <person name="Boldbaatar G."/>
            <person name="Khasag O."/>
            <person name="Duger D."/>
            <person name="Akada J."/>
            <person name="Matsumoto T."/>
            <person name="Yamaoka Y."/>
        </authorList>
    </citation>
    <scope>NUCLEOTIDE SEQUENCE</scope>
    <source>
        <strain evidence="13">Kh_189</strain>
    </source>
</reference>
<evidence type="ECO:0000256" key="10">
    <source>
        <dbReference type="PROSITE-ProRule" id="PRU01384"/>
    </source>
</evidence>
<dbReference type="NCBIfam" id="NF004044">
    <property type="entry name" value="PRK05561.1"/>
    <property type="match status" value="1"/>
</dbReference>
<dbReference type="FunFam" id="1.10.268.10:FF:000001">
    <property type="entry name" value="DNA gyrase subunit A"/>
    <property type="match status" value="1"/>
</dbReference>
<dbReference type="SUPFAM" id="SSF101904">
    <property type="entry name" value="GyrA/ParC C-terminal domain-like"/>
    <property type="match status" value="1"/>
</dbReference>
<comment type="subunit">
    <text evidence="9">Heterotetramer, composed of two GyrA and two GyrB chains. In the heterotetramer, GyrA contains the active site tyrosine that forms a transient covalent intermediate with DNA, while GyrB binds cofactors and catalyzes ATP hydrolysis.</text>
</comment>
<keyword evidence="3 9" id="KW-0547">Nucleotide-binding</keyword>
<feature type="region of interest" description="Disordered" evidence="11">
    <location>
        <begin position="807"/>
        <end position="827"/>
    </location>
</feature>
<evidence type="ECO:0000256" key="3">
    <source>
        <dbReference type="ARBA" id="ARBA00022741"/>
    </source>
</evidence>
<dbReference type="Gene3D" id="1.10.268.10">
    <property type="entry name" value="Topoisomerase, domain 3"/>
    <property type="match status" value="1"/>
</dbReference>
<dbReference type="InterPro" id="IPR035516">
    <property type="entry name" value="Gyrase/topoIV_suA_C"/>
</dbReference>
<dbReference type="GO" id="GO:0005737">
    <property type="term" value="C:cytoplasm"/>
    <property type="evidence" value="ECO:0007669"/>
    <property type="project" value="UniProtKB-SubCell"/>
</dbReference>
<dbReference type="Gene3D" id="3.30.1360.40">
    <property type="match status" value="1"/>
</dbReference>
<feature type="active site" description="O-(5'-phospho-DNA)-tyrosine intermediate" evidence="9 10">
    <location>
        <position position="126"/>
    </location>
</feature>
<keyword evidence="4 9" id="KW-0067">ATP-binding</keyword>
<organism evidence="13">
    <name type="scientific">Helicobacter pylori</name>
    <name type="common">Campylobacter pylori</name>
    <dbReference type="NCBI Taxonomy" id="210"/>
    <lineage>
        <taxon>Bacteria</taxon>
        <taxon>Pseudomonadati</taxon>
        <taxon>Campylobacterota</taxon>
        <taxon>Epsilonproteobacteria</taxon>
        <taxon>Campylobacterales</taxon>
        <taxon>Helicobacteraceae</taxon>
        <taxon>Helicobacter</taxon>
    </lineage>
</organism>
<dbReference type="Pfam" id="PF03989">
    <property type="entry name" value="DNA_gyraseA_C"/>
    <property type="match status" value="6"/>
</dbReference>
<dbReference type="NCBIfam" id="NF004043">
    <property type="entry name" value="PRK05560.1"/>
    <property type="match status" value="1"/>
</dbReference>
<keyword evidence="6 9" id="KW-0238">DNA-binding</keyword>
<dbReference type="SMART" id="SM00434">
    <property type="entry name" value="TOP4c"/>
    <property type="match status" value="1"/>
</dbReference>
<dbReference type="InterPro" id="IPR002205">
    <property type="entry name" value="Topo_IIA_dom_A"/>
</dbReference>
<comment type="function">
    <text evidence="9">A type II topoisomerase that negatively supercoils closed circular double-stranded (ds) DNA in an ATP-dependent manner to modulate DNA topology and maintain chromosomes in an underwound state. Negative supercoiling favors strand separation, and DNA replication, transcription, recombination and repair, all of which involve strand separation. Also able to catalyze the interconversion of other topological isomers of dsDNA rings, including catenanes and knotted rings. Type II topoisomerases break and join 2 DNA strands simultaneously in an ATP-dependent manner.</text>
</comment>
<evidence type="ECO:0000256" key="9">
    <source>
        <dbReference type="HAMAP-Rule" id="MF_01897"/>
    </source>
</evidence>
<comment type="catalytic activity">
    <reaction evidence="1 9 10">
        <text>ATP-dependent breakage, passage and rejoining of double-stranded DNA.</text>
        <dbReference type="EC" id="5.6.2.2"/>
    </reaction>
</comment>
<evidence type="ECO:0000256" key="8">
    <source>
        <dbReference type="ARBA" id="ARBA00063644"/>
    </source>
</evidence>
<sequence length="827" mass="92750">MQDNSVNETKNIVEVGIDSSIEESYLAYSMSVIIGRALPDARDGLKPVHRRILYAMHELGLTSKVAYKKSARIVGDVIGKYHPHGDNAVYDALVRMAQDFSMRLELVDGQGNFGSIDGDNAAAMRYTEARMTKASEEILRDIDKDTIDFVPNYDDTLKEPDILPSRLPNLLVNGANGIAVGMATSIPPHRIDEIIDALVHVLENPNAGLDEILEFVKGPDFPTGGIIYGKAGIIEAYKTGRGRVKVRAKVHVEKTKNKEIIVLDEMPFQTNKAKLVEQISDLAREKQIEGISEVRDESDREGIRVVIELKRDAMSEIVLNHLYKLTTMETTFSIILLAIYNKEPKIFTLLELLRLFLNHRKTIIIRRTIFELEKAKARAHILEGYLIALDNIDEIVQLIKTSQSPEVAKNALMERFTLSEIQSKAILEMRLQRLTGLERDKIKEEYQNLLELIADLNGILKSEDRLNGVVKTELLEVKEQFSSQRRTEIQEAYENIDIEDLIANEPMVVSMSYKGYVKRVDLKAYERQNRGGKGKLSGNTYEDDFIENFFVANTHDILLFITNKGQLYRLKVYKIPEASRIAMGKAIVNLISLDPDEKIMATLSTKDFSDERSLAFFTKKGVVKRTNLSEFDSNRSCGMRAIVLDEGDELVSAKIVDKNAKHLLIASYLGLFIKFPLEDVREIGRSTRGVIGIRLNENDFVVGAVVISDDSNKLLSVSENGLGKQTLAEAYREQSRGGKGVIGMKLTQKTGNLVSVISVDDENLDLMILTASAKMIRVSIKDIKETGRNTSGVKLIDTADKVVYANSCPKEEEPENSENSPTQNLFE</sequence>
<name>A0A6S6PC10_HELPX</name>
<comment type="miscellaneous">
    <text evidence="9">Few gyrases are as efficient as E.coli at forming negative supercoils. Not all organisms have 2 type II topoisomerases; in organisms with a single type II topoisomerase this enzyme also has to decatenate newly replicated chromosomes.</text>
</comment>
<evidence type="ECO:0000256" key="6">
    <source>
        <dbReference type="ARBA" id="ARBA00023125"/>
    </source>
</evidence>
<dbReference type="InterPro" id="IPR013760">
    <property type="entry name" value="Topo_IIA-like_dom_sf"/>
</dbReference>
<dbReference type="InterPro" id="IPR006691">
    <property type="entry name" value="GyrA/parC_rep"/>
</dbReference>